<comment type="caution">
    <text evidence="2">The sequence shown here is derived from an EMBL/GenBank/DDBJ whole genome shotgun (WGS) entry which is preliminary data.</text>
</comment>
<keyword evidence="1" id="KW-0175">Coiled coil</keyword>
<protein>
    <submittedName>
        <fullName evidence="2">Uncharacterized protein</fullName>
    </submittedName>
</protein>
<sequence>MALFPNVADEQLVQRHVELEKQIAAVNAEIERLKETAVPEDLRTLQIISIGYQKASALLEEHTRVIGCLDIRGVRYPNWERYKR</sequence>
<gene>
    <name evidence="2" type="ORF">V6R90_00585</name>
</gene>
<evidence type="ECO:0000313" key="2">
    <source>
        <dbReference type="EMBL" id="MEQ7845753.1"/>
    </source>
</evidence>
<accession>A0ABV1NTC4</accession>
<dbReference type="Proteomes" id="UP001482520">
    <property type="component" value="Unassembled WGS sequence"/>
</dbReference>
<feature type="coiled-coil region" evidence="1">
    <location>
        <begin position="9"/>
        <end position="36"/>
    </location>
</feature>
<evidence type="ECO:0000256" key="1">
    <source>
        <dbReference type="SAM" id="Coils"/>
    </source>
</evidence>
<name>A0ABV1NTC4_9ACTN</name>
<dbReference type="EMBL" id="JBEGDP010000001">
    <property type="protein sequence ID" value="MEQ7845753.1"/>
    <property type="molecule type" value="Genomic_DNA"/>
</dbReference>
<dbReference type="RefSeq" id="WP_349803449.1">
    <property type="nucleotide sequence ID" value="NZ_JBEGDP010000001.1"/>
</dbReference>
<proteinExistence type="predicted"/>
<evidence type="ECO:0000313" key="3">
    <source>
        <dbReference type="Proteomes" id="UP001482520"/>
    </source>
</evidence>
<reference evidence="2 3" key="1">
    <citation type="submission" date="2024-02" db="EMBL/GenBank/DDBJ databases">
        <title>Full genome sequence of Nocardioides kribbensis.</title>
        <authorList>
            <person name="Poletto B.L."/>
            <person name="Silva G."/>
            <person name="Galante D."/>
            <person name="Campos K.R."/>
            <person name="Santos M.B.N."/>
            <person name="Sacchi C.T."/>
        </authorList>
    </citation>
    <scope>NUCLEOTIDE SEQUENCE [LARGE SCALE GENOMIC DNA]</scope>
    <source>
        <strain evidence="2 3">O4R</strain>
    </source>
</reference>
<organism evidence="2 3">
    <name type="scientific">Nocardioides kribbensis</name>
    <dbReference type="NCBI Taxonomy" id="305517"/>
    <lineage>
        <taxon>Bacteria</taxon>
        <taxon>Bacillati</taxon>
        <taxon>Actinomycetota</taxon>
        <taxon>Actinomycetes</taxon>
        <taxon>Propionibacteriales</taxon>
        <taxon>Nocardioidaceae</taxon>
        <taxon>Nocardioides</taxon>
    </lineage>
</organism>
<keyword evidence="3" id="KW-1185">Reference proteome</keyword>